<dbReference type="EMBL" id="LCNM01000005">
    <property type="protein sequence ID" value="KKU56595.1"/>
    <property type="molecule type" value="Genomic_DNA"/>
</dbReference>
<proteinExistence type="predicted"/>
<dbReference type="Proteomes" id="UP000034607">
    <property type="component" value="Unassembled WGS sequence"/>
</dbReference>
<sequence length="361" mass="40251">MALTYTETEVVSETERYIVNPDIPVWALLPAYIFLKQGITGVAYPSYFDQLAFIGSSGLAIISHPAFHLAFPGLSPFKKFQPSSDIDLLIGSRYQTNTDTYLALNPFGFLHRFPSPQTSVANPDRWVAQTTLPHHPSVISVSICDLSTLGLETCEQWALHQPISYLPFLTIDREPYTERCEHRGRESLPRARVQLVWAAGGISDLKYRTIRIPDPDTFLNTQPPLDTLTRLLIFTKYAACMPEGTIASTSLAAARAIVAELTPNFSPENLAHLAKRTLDMVNGLIKALPNSPHAIGNFITTLSLLNIPHQPEIITAHAKQIQPQIEPIQQLLAADNLQLFADNPDPTRYIDPDYPVQYLIR</sequence>
<gene>
    <name evidence="1" type="ORF">UX78_C0005G0011</name>
</gene>
<protein>
    <submittedName>
        <fullName evidence="1">Uncharacterized protein</fullName>
    </submittedName>
</protein>
<accession>A0A0G1UFY7</accession>
<comment type="caution">
    <text evidence="1">The sequence shown here is derived from an EMBL/GenBank/DDBJ whole genome shotgun (WGS) entry which is preliminary data.</text>
</comment>
<name>A0A0G1UFY7_9BACT</name>
<organism evidence="1 2">
    <name type="scientific">Candidatus Amesbacteria bacterium GW2011_GWA2_47_11</name>
    <dbReference type="NCBI Taxonomy" id="1618357"/>
    <lineage>
        <taxon>Bacteria</taxon>
        <taxon>Candidatus Amesiibacteriota</taxon>
    </lineage>
</organism>
<evidence type="ECO:0000313" key="2">
    <source>
        <dbReference type="Proteomes" id="UP000034607"/>
    </source>
</evidence>
<reference evidence="1 2" key="1">
    <citation type="journal article" date="2015" name="Nature">
        <title>rRNA introns, odd ribosomes, and small enigmatic genomes across a large radiation of phyla.</title>
        <authorList>
            <person name="Brown C.T."/>
            <person name="Hug L.A."/>
            <person name="Thomas B.C."/>
            <person name="Sharon I."/>
            <person name="Castelle C.J."/>
            <person name="Singh A."/>
            <person name="Wilkins M.J."/>
            <person name="Williams K.H."/>
            <person name="Banfield J.F."/>
        </authorList>
    </citation>
    <scope>NUCLEOTIDE SEQUENCE [LARGE SCALE GENOMIC DNA]</scope>
</reference>
<dbReference type="AlphaFoldDB" id="A0A0G1UFY7"/>
<evidence type="ECO:0000313" key="1">
    <source>
        <dbReference type="EMBL" id="KKU56595.1"/>
    </source>
</evidence>